<evidence type="ECO:0000313" key="3">
    <source>
        <dbReference type="EMBL" id="OUP53476.1"/>
    </source>
</evidence>
<name>A0A1Y4L9R8_9FIRM</name>
<reference evidence="4" key="1">
    <citation type="submission" date="2017-04" db="EMBL/GenBank/DDBJ databases">
        <title>Function of individual gut microbiota members based on whole genome sequencing of pure cultures obtained from chicken caecum.</title>
        <authorList>
            <person name="Medvecky M."/>
            <person name="Cejkova D."/>
            <person name="Polansky O."/>
            <person name="Karasova D."/>
            <person name="Kubasova T."/>
            <person name="Cizek A."/>
            <person name="Rychlik I."/>
        </authorList>
    </citation>
    <scope>NUCLEOTIDE SEQUENCE [LARGE SCALE GENOMIC DNA]</scope>
    <source>
        <strain evidence="4">An180</strain>
    </source>
</reference>
<comment type="caution">
    <text evidence="3">The sequence shown here is derived from an EMBL/GenBank/DDBJ whole genome shotgun (WGS) entry which is preliminary data.</text>
</comment>
<dbReference type="RefSeq" id="WP_087371685.1">
    <property type="nucleotide sequence ID" value="NZ_NFKK01000004.1"/>
</dbReference>
<keyword evidence="1" id="KW-1133">Transmembrane helix</keyword>
<dbReference type="AlphaFoldDB" id="A0A1Y4L9R8"/>
<protein>
    <recommendedName>
        <fullName evidence="2">Bacterial Ig-like domain-containing protein</fullName>
    </recommendedName>
</protein>
<evidence type="ECO:0000313" key="4">
    <source>
        <dbReference type="Proteomes" id="UP000195897"/>
    </source>
</evidence>
<dbReference type="InterPro" id="IPR046878">
    <property type="entry name" value="Big_14"/>
</dbReference>
<feature type="domain" description="Bacterial Ig-like" evidence="2">
    <location>
        <begin position="52"/>
        <end position="131"/>
    </location>
</feature>
<proteinExistence type="predicted"/>
<keyword evidence="1" id="KW-0812">Transmembrane</keyword>
<sequence length="148" mass="16300">MRRTVSIVAVAACAVLIAGFFIWTRSFRTAPSEYGSAVPVSGVTWQIQPDQTQLDWGMYNESGADLLFGEQMALEYQKDGTWVEVLTRLSRRASERSYTAMGRECPNGGSTQGTFSLNEYPALRAGIYRLVIPLDGGQALFSQSFVIS</sequence>
<evidence type="ECO:0000256" key="1">
    <source>
        <dbReference type="SAM" id="Phobius"/>
    </source>
</evidence>
<dbReference type="EMBL" id="NFKK01000004">
    <property type="protein sequence ID" value="OUP53476.1"/>
    <property type="molecule type" value="Genomic_DNA"/>
</dbReference>
<keyword evidence="1" id="KW-0472">Membrane</keyword>
<dbReference type="Proteomes" id="UP000195897">
    <property type="component" value="Unassembled WGS sequence"/>
</dbReference>
<dbReference type="Pfam" id="PF20251">
    <property type="entry name" value="Big_14"/>
    <property type="match status" value="1"/>
</dbReference>
<accession>A0A1Y4L9R8</accession>
<feature type="transmembrane region" description="Helical" evidence="1">
    <location>
        <begin position="6"/>
        <end position="24"/>
    </location>
</feature>
<evidence type="ECO:0000259" key="2">
    <source>
        <dbReference type="Pfam" id="PF20251"/>
    </source>
</evidence>
<gene>
    <name evidence="3" type="ORF">B5F17_05575</name>
</gene>
<organism evidence="3 4">
    <name type="scientific">Butyricicoccus pullicaecorum</name>
    <dbReference type="NCBI Taxonomy" id="501571"/>
    <lineage>
        <taxon>Bacteria</taxon>
        <taxon>Bacillati</taxon>
        <taxon>Bacillota</taxon>
        <taxon>Clostridia</taxon>
        <taxon>Eubacteriales</taxon>
        <taxon>Butyricicoccaceae</taxon>
        <taxon>Butyricicoccus</taxon>
    </lineage>
</organism>